<comment type="caution">
    <text evidence="9">The sequence shown here is derived from an EMBL/GenBank/DDBJ whole genome shotgun (WGS) entry which is preliminary data.</text>
</comment>
<dbReference type="Proteomes" id="UP001549031">
    <property type="component" value="Unassembled WGS sequence"/>
</dbReference>
<dbReference type="InterPro" id="IPR014047">
    <property type="entry name" value="Chr_Tranpt_l_chain"/>
</dbReference>
<feature type="transmembrane region" description="Helical" evidence="8">
    <location>
        <begin position="416"/>
        <end position="449"/>
    </location>
</feature>
<evidence type="ECO:0000256" key="1">
    <source>
        <dbReference type="ARBA" id="ARBA00004651"/>
    </source>
</evidence>
<evidence type="ECO:0000256" key="7">
    <source>
        <dbReference type="SAM" id="MobiDB-lite"/>
    </source>
</evidence>
<dbReference type="PANTHER" id="PTHR33567">
    <property type="entry name" value="CHROMATE ION TRANSPORTER (EUROFUNG)"/>
    <property type="match status" value="1"/>
</dbReference>
<reference evidence="9 10" key="1">
    <citation type="submission" date="2024-06" db="EMBL/GenBank/DDBJ databases">
        <title>Genomic Encyclopedia of Type Strains, Phase IV (KMG-IV): sequencing the most valuable type-strain genomes for metagenomic binning, comparative biology and taxonomic classification.</title>
        <authorList>
            <person name="Goeker M."/>
        </authorList>
    </citation>
    <scope>NUCLEOTIDE SEQUENCE [LARGE SCALE GENOMIC DNA]</scope>
    <source>
        <strain evidence="9 10">DSM 105042</strain>
    </source>
</reference>
<feature type="transmembrane region" description="Helical" evidence="8">
    <location>
        <begin position="64"/>
        <end position="86"/>
    </location>
</feature>
<dbReference type="InterPro" id="IPR003370">
    <property type="entry name" value="Chromate_transpt"/>
</dbReference>
<feature type="transmembrane region" description="Helical" evidence="8">
    <location>
        <begin position="167"/>
        <end position="187"/>
    </location>
</feature>
<evidence type="ECO:0000256" key="2">
    <source>
        <dbReference type="ARBA" id="ARBA00005262"/>
    </source>
</evidence>
<evidence type="ECO:0000313" key="9">
    <source>
        <dbReference type="EMBL" id="MET3584426.1"/>
    </source>
</evidence>
<evidence type="ECO:0000256" key="5">
    <source>
        <dbReference type="ARBA" id="ARBA00022989"/>
    </source>
</evidence>
<dbReference type="EMBL" id="JBEPLJ010000002">
    <property type="protein sequence ID" value="MET3584426.1"/>
    <property type="molecule type" value="Genomic_DNA"/>
</dbReference>
<evidence type="ECO:0000256" key="4">
    <source>
        <dbReference type="ARBA" id="ARBA00022692"/>
    </source>
</evidence>
<feature type="transmembrane region" description="Helical" evidence="8">
    <location>
        <begin position="282"/>
        <end position="301"/>
    </location>
</feature>
<feature type="transmembrane region" description="Helical" evidence="8">
    <location>
        <begin position="348"/>
        <end position="373"/>
    </location>
</feature>
<evidence type="ECO:0000256" key="3">
    <source>
        <dbReference type="ARBA" id="ARBA00022475"/>
    </source>
</evidence>
<sequence length="450" mass="46085">MAFSGRALLTAPTIACHEAVLPVPLHGQSPVKPHLAKDPPVPQPVASSSSEAASTAAHGTPREVFFAFLKLGLTSFGGPIAHLGYFRDELVVRRKWIDEAGYADLVALCQFLPGPASSQVGFALGLLRGGPIGALAAWTAFTLPSALLLLAFAFAATSFDGALGQGLLHGLKLAAVAVVAQAAWGMAKSLTPDRPRAGIALAAVLIAVATAESVGQIAAIAAGALAGLVLCRNGAAVEATHLSFRVPRRVGAACLLVFLALLLGLPLLTNALDAQGLSLADAFFRAGALVFGGGHVVLPLLQAEVVVPGWVSEDAFLAGYGAAQAVPGPLFTFAAYLGAVTDPAPNGVAGAVIALIAIFLPGFLLLLGVLPFWDRFRRRPRAQAAMRGANAAVVGILGAALYSPVWTSAVLSPYDFALALAAFLLLVVWKVPPWIVVVFCALGGIGLAFL</sequence>
<dbReference type="PIRSF" id="PIRSF004810">
    <property type="entry name" value="ChrA"/>
    <property type="match status" value="1"/>
</dbReference>
<keyword evidence="4 8" id="KW-0812">Transmembrane</keyword>
<dbReference type="NCBIfam" id="TIGR00937">
    <property type="entry name" value="2A51"/>
    <property type="match status" value="1"/>
</dbReference>
<organism evidence="9 10">
    <name type="scientific">Pseudorhizobium tarimense</name>
    <dbReference type="NCBI Taxonomy" id="1079109"/>
    <lineage>
        <taxon>Bacteria</taxon>
        <taxon>Pseudomonadati</taxon>
        <taxon>Pseudomonadota</taxon>
        <taxon>Alphaproteobacteria</taxon>
        <taxon>Hyphomicrobiales</taxon>
        <taxon>Rhizobiaceae</taxon>
        <taxon>Rhizobium/Agrobacterium group</taxon>
        <taxon>Pseudorhizobium</taxon>
    </lineage>
</organism>
<feature type="transmembrane region" description="Helical" evidence="8">
    <location>
        <begin position="199"/>
        <end position="230"/>
    </location>
</feature>
<accession>A0ABV2H1M7</accession>
<feature type="transmembrane region" description="Helical" evidence="8">
    <location>
        <begin position="250"/>
        <end position="270"/>
    </location>
</feature>
<comment type="similarity">
    <text evidence="2">Belongs to the chromate ion transporter (CHR) (TC 2.A.51) family.</text>
</comment>
<feature type="transmembrane region" description="Helical" evidence="8">
    <location>
        <begin position="385"/>
        <end position="404"/>
    </location>
</feature>
<dbReference type="Pfam" id="PF02417">
    <property type="entry name" value="Chromate_transp"/>
    <property type="match status" value="2"/>
</dbReference>
<keyword evidence="5 8" id="KW-1133">Transmembrane helix</keyword>
<keyword evidence="6 8" id="KW-0472">Membrane</keyword>
<proteinExistence type="inferred from homology"/>
<name>A0ABV2H1M7_9HYPH</name>
<comment type="subcellular location">
    <subcellularLocation>
        <location evidence="1">Cell membrane</location>
        <topology evidence="1">Multi-pass membrane protein</topology>
    </subcellularLocation>
</comment>
<evidence type="ECO:0000313" key="10">
    <source>
        <dbReference type="Proteomes" id="UP001549031"/>
    </source>
</evidence>
<gene>
    <name evidence="9" type="ORF">ABID21_000521</name>
</gene>
<feature type="region of interest" description="Disordered" evidence="7">
    <location>
        <begin position="31"/>
        <end position="53"/>
    </location>
</feature>
<dbReference type="PANTHER" id="PTHR33567:SF3">
    <property type="entry name" value="CHROMATE ION TRANSPORTER (EUROFUNG)"/>
    <property type="match status" value="1"/>
</dbReference>
<keyword evidence="3" id="KW-1003">Cell membrane</keyword>
<evidence type="ECO:0000256" key="6">
    <source>
        <dbReference type="ARBA" id="ARBA00023136"/>
    </source>
</evidence>
<keyword evidence="10" id="KW-1185">Reference proteome</keyword>
<evidence type="ECO:0000256" key="8">
    <source>
        <dbReference type="SAM" id="Phobius"/>
    </source>
</evidence>
<protein>
    <submittedName>
        <fullName evidence="9">Chromate transporter</fullName>
    </submittedName>
</protein>
<feature type="transmembrane region" description="Helical" evidence="8">
    <location>
        <begin position="132"/>
        <end position="155"/>
    </location>
</feature>